<evidence type="ECO:0000313" key="1">
    <source>
        <dbReference type="EMBL" id="OEU94809.1"/>
    </source>
</evidence>
<gene>
    <name evidence="1" type="ORF">AN216_23935</name>
</gene>
<evidence type="ECO:0008006" key="3">
    <source>
        <dbReference type="Google" id="ProtNLM"/>
    </source>
</evidence>
<dbReference type="AlphaFoldDB" id="A0A1E7JVS8"/>
<reference evidence="1 2" key="1">
    <citation type="journal article" date="2016" name="Front. Microbiol.">
        <title>Comparative Genomics Analysis of Streptomyces Species Reveals Their Adaptation to the Marine Environment and Their Diversity at the Genomic Level.</title>
        <authorList>
            <person name="Tian X."/>
            <person name="Zhang Z."/>
            <person name="Yang T."/>
            <person name="Chen M."/>
            <person name="Li J."/>
            <person name="Chen F."/>
            <person name="Yang J."/>
            <person name="Li W."/>
            <person name="Zhang B."/>
            <person name="Zhang Z."/>
            <person name="Wu J."/>
            <person name="Zhang C."/>
            <person name="Long L."/>
            <person name="Xiao J."/>
        </authorList>
    </citation>
    <scope>NUCLEOTIDE SEQUENCE [LARGE SCALE GENOMIC DNA]</scope>
    <source>
        <strain evidence="1 2">SCSIO 02100</strain>
    </source>
</reference>
<dbReference type="RefSeq" id="WP_070198782.1">
    <property type="nucleotide sequence ID" value="NZ_LJGU01000152.1"/>
</dbReference>
<dbReference type="EMBL" id="LJGU01000152">
    <property type="protein sequence ID" value="OEU94809.1"/>
    <property type="molecule type" value="Genomic_DNA"/>
</dbReference>
<protein>
    <recommendedName>
        <fullName evidence="3">DNA-binding protein</fullName>
    </recommendedName>
</protein>
<comment type="caution">
    <text evidence="1">The sequence shown here is derived from an EMBL/GenBank/DDBJ whole genome shotgun (WGS) entry which is preliminary data.</text>
</comment>
<dbReference type="Proteomes" id="UP000176101">
    <property type="component" value="Unassembled WGS sequence"/>
</dbReference>
<name>A0A1E7JVS8_9ACTN</name>
<keyword evidence="2" id="KW-1185">Reference proteome</keyword>
<sequence>MGKKDPKPQRATVAGNPLSCVVCKHDVFWQRDVKLNTGAKELLGIAFVDQTASGLVCWSCGYVHLFVSDSVKLQDA</sequence>
<dbReference type="STRING" id="1075402.AN216_23935"/>
<organism evidence="1 2">
    <name type="scientific">Streptomyces oceani</name>
    <dbReference type="NCBI Taxonomy" id="1075402"/>
    <lineage>
        <taxon>Bacteria</taxon>
        <taxon>Bacillati</taxon>
        <taxon>Actinomycetota</taxon>
        <taxon>Actinomycetes</taxon>
        <taxon>Kitasatosporales</taxon>
        <taxon>Streptomycetaceae</taxon>
        <taxon>Streptomyces</taxon>
    </lineage>
</organism>
<accession>A0A1E7JVS8</accession>
<evidence type="ECO:0000313" key="2">
    <source>
        <dbReference type="Proteomes" id="UP000176101"/>
    </source>
</evidence>
<proteinExistence type="predicted"/>
<dbReference type="OrthoDB" id="72206at2"/>